<dbReference type="GO" id="GO:0009103">
    <property type="term" value="P:lipopolysaccharide biosynthetic process"/>
    <property type="evidence" value="ECO:0007669"/>
    <property type="project" value="TreeGrafter"/>
</dbReference>
<protein>
    <submittedName>
        <fullName evidence="9">Undecaprenyl/decaprenyl-phosphate alpha-N-acetylglucosaminyl 1-phosphate transferase</fullName>
    </submittedName>
</protein>
<sequence length="351" mass="36601">MTLAPPPALVPLIAVAPVAIVLSLIITPIATRLAWALGYLDHPEARKLHTSATALLGGLGILVAAVLAALAGGILHLDRWPVREYPLLSGAMVALLIGLWDDRFGMHPLLKLIGQGLAVVLFLASGAIPDFHVGPLFNVGATVLVTVALMNATNFLDNMNGMVGGLSAIALTAFAWGSASRGATNVAVVQLALAGACAGFLPYNFPRARIFLGDAGSLFLGYSLAASAALAFMGGPQGWGQIGPVIVLGYPAFDMIFVVATRRREGRKVSQGGKDHTNHRLASLIKCPKRTVLLLWLLGAVLSASGLAVQSLNRPLPALLMSALWLGLFLMAGRRLSSVPIETSPPPPTKS</sequence>
<feature type="transmembrane region" description="Helical" evidence="8">
    <location>
        <begin position="315"/>
        <end position="332"/>
    </location>
</feature>
<feature type="binding site" evidence="7">
    <location>
        <position position="214"/>
    </location>
    <ligand>
        <name>Mg(2+)</name>
        <dbReference type="ChEBI" id="CHEBI:18420"/>
    </ligand>
</feature>
<dbReference type="GO" id="GO:0016780">
    <property type="term" value="F:phosphotransferase activity, for other substituted phosphate groups"/>
    <property type="evidence" value="ECO:0007669"/>
    <property type="project" value="InterPro"/>
</dbReference>
<dbReference type="GO" id="GO:0005886">
    <property type="term" value="C:plasma membrane"/>
    <property type="evidence" value="ECO:0007669"/>
    <property type="project" value="UniProtKB-SubCell"/>
</dbReference>
<dbReference type="AlphaFoldDB" id="A0A538U8I1"/>
<feature type="transmembrane region" description="Helical" evidence="8">
    <location>
        <begin position="291"/>
        <end position="309"/>
    </location>
</feature>
<feature type="transmembrane region" description="Helical" evidence="8">
    <location>
        <begin position="239"/>
        <end position="260"/>
    </location>
</feature>
<dbReference type="GO" id="GO:0044038">
    <property type="term" value="P:cell wall macromolecule biosynthetic process"/>
    <property type="evidence" value="ECO:0007669"/>
    <property type="project" value="TreeGrafter"/>
</dbReference>
<keyword evidence="4 8" id="KW-0812">Transmembrane</keyword>
<feature type="binding site" evidence="7">
    <location>
        <position position="154"/>
    </location>
    <ligand>
        <name>Mg(2+)</name>
        <dbReference type="ChEBI" id="CHEBI:18420"/>
    </ligand>
</feature>
<feature type="transmembrane region" description="Helical" evidence="8">
    <location>
        <begin position="159"/>
        <end position="177"/>
    </location>
</feature>
<evidence type="ECO:0000256" key="1">
    <source>
        <dbReference type="ARBA" id="ARBA00004651"/>
    </source>
</evidence>
<keyword evidence="3 9" id="KW-0808">Transferase</keyword>
<comment type="cofactor">
    <cofactor evidence="7">
        <name>Mg(2+)</name>
        <dbReference type="ChEBI" id="CHEBI:18420"/>
    </cofactor>
</comment>
<evidence type="ECO:0000313" key="10">
    <source>
        <dbReference type="Proteomes" id="UP000319771"/>
    </source>
</evidence>
<evidence type="ECO:0000256" key="7">
    <source>
        <dbReference type="PIRSR" id="PIRSR600715-1"/>
    </source>
</evidence>
<keyword evidence="7" id="KW-0479">Metal-binding</keyword>
<keyword evidence="5 8" id="KW-1133">Transmembrane helix</keyword>
<keyword evidence="6 8" id="KW-0472">Membrane</keyword>
<evidence type="ECO:0000256" key="4">
    <source>
        <dbReference type="ARBA" id="ARBA00022692"/>
    </source>
</evidence>
<keyword evidence="2" id="KW-1003">Cell membrane</keyword>
<dbReference type="PANTHER" id="PTHR22926">
    <property type="entry name" value="PHOSPHO-N-ACETYLMURAMOYL-PENTAPEPTIDE-TRANSFERASE"/>
    <property type="match status" value="1"/>
</dbReference>
<dbReference type="CDD" id="cd06853">
    <property type="entry name" value="GT_WecA_like"/>
    <property type="match status" value="1"/>
</dbReference>
<feature type="transmembrane region" description="Helical" evidence="8">
    <location>
        <begin position="52"/>
        <end position="77"/>
    </location>
</feature>
<reference evidence="9 10" key="1">
    <citation type="journal article" date="2019" name="Nat. Microbiol.">
        <title>Mediterranean grassland soil C-N compound turnover is dependent on rainfall and depth, and is mediated by genomically divergent microorganisms.</title>
        <authorList>
            <person name="Diamond S."/>
            <person name="Andeer P.F."/>
            <person name="Li Z."/>
            <person name="Crits-Christoph A."/>
            <person name="Burstein D."/>
            <person name="Anantharaman K."/>
            <person name="Lane K.R."/>
            <person name="Thomas B.C."/>
            <person name="Pan C."/>
            <person name="Northen T.R."/>
            <person name="Banfield J.F."/>
        </authorList>
    </citation>
    <scope>NUCLEOTIDE SEQUENCE [LARGE SCALE GENOMIC DNA]</scope>
    <source>
        <strain evidence="9">WS_11</strain>
    </source>
</reference>
<feature type="transmembrane region" description="Helical" evidence="8">
    <location>
        <begin position="183"/>
        <end position="203"/>
    </location>
</feature>
<feature type="transmembrane region" description="Helical" evidence="8">
    <location>
        <begin position="210"/>
        <end position="233"/>
    </location>
</feature>
<comment type="subcellular location">
    <subcellularLocation>
        <location evidence="1">Cell membrane</location>
        <topology evidence="1">Multi-pass membrane protein</topology>
    </subcellularLocation>
</comment>
<evidence type="ECO:0000256" key="3">
    <source>
        <dbReference type="ARBA" id="ARBA00022679"/>
    </source>
</evidence>
<dbReference type="PANTHER" id="PTHR22926:SF3">
    <property type="entry name" value="UNDECAPRENYL-PHOSPHATE ALPHA-N-ACETYLGLUCOSAMINYL 1-PHOSPHATE TRANSFERASE"/>
    <property type="match status" value="1"/>
</dbReference>
<dbReference type="InterPro" id="IPR000715">
    <property type="entry name" value="Glycosyl_transferase_4"/>
</dbReference>
<dbReference type="Proteomes" id="UP000319771">
    <property type="component" value="Unassembled WGS sequence"/>
</dbReference>
<evidence type="ECO:0000256" key="8">
    <source>
        <dbReference type="SAM" id="Phobius"/>
    </source>
</evidence>
<evidence type="ECO:0000256" key="2">
    <source>
        <dbReference type="ARBA" id="ARBA00022475"/>
    </source>
</evidence>
<comment type="caution">
    <text evidence="9">The sequence shown here is derived from an EMBL/GenBank/DDBJ whole genome shotgun (WGS) entry which is preliminary data.</text>
</comment>
<name>A0A538U8I1_UNCEI</name>
<keyword evidence="7" id="KW-0460">Magnesium</keyword>
<feature type="transmembrane region" description="Helical" evidence="8">
    <location>
        <begin position="135"/>
        <end position="152"/>
    </location>
</feature>
<gene>
    <name evidence="9" type="ORF">E6K81_08125</name>
</gene>
<dbReference type="EMBL" id="VBPB01000116">
    <property type="protein sequence ID" value="TMQ72206.1"/>
    <property type="molecule type" value="Genomic_DNA"/>
</dbReference>
<dbReference type="GO" id="GO:0071555">
    <property type="term" value="P:cell wall organization"/>
    <property type="evidence" value="ECO:0007669"/>
    <property type="project" value="TreeGrafter"/>
</dbReference>
<feature type="transmembrane region" description="Helical" evidence="8">
    <location>
        <begin position="12"/>
        <end position="40"/>
    </location>
</feature>
<proteinExistence type="predicted"/>
<organism evidence="9 10">
    <name type="scientific">Eiseniibacteriota bacterium</name>
    <dbReference type="NCBI Taxonomy" id="2212470"/>
    <lineage>
        <taxon>Bacteria</taxon>
        <taxon>Candidatus Eiseniibacteriota</taxon>
    </lineage>
</organism>
<feature type="transmembrane region" description="Helical" evidence="8">
    <location>
        <begin position="83"/>
        <end position="100"/>
    </location>
</feature>
<evidence type="ECO:0000313" key="9">
    <source>
        <dbReference type="EMBL" id="TMQ72206.1"/>
    </source>
</evidence>
<evidence type="ECO:0000256" key="6">
    <source>
        <dbReference type="ARBA" id="ARBA00023136"/>
    </source>
</evidence>
<dbReference type="Pfam" id="PF00953">
    <property type="entry name" value="Glycos_transf_4"/>
    <property type="match status" value="1"/>
</dbReference>
<accession>A0A538U8I1</accession>
<feature type="transmembrane region" description="Helical" evidence="8">
    <location>
        <begin position="112"/>
        <end position="129"/>
    </location>
</feature>
<evidence type="ECO:0000256" key="5">
    <source>
        <dbReference type="ARBA" id="ARBA00022989"/>
    </source>
</evidence>
<dbReference type="GO" id="GO:0046872">
    <property type="term" value="F:metal ion binding"/>
    <property type="evidence" value="ECO:0007669"/>
    <property type="project" value="UniProtKB-KW"/>
</dbReference>